<evidence type="ECO:0000313" key="2">
    <source>
        <dbReference type="EMBL" id="SEA68530.1"/>
    </source>
</evidence>
<organism evidence="2 3">
    <name type="scientific">Chitinophaga terrae</name>
    <name type="common">ex Kim and Jung 2007</name>
    <dbReference type="NCBI Taxonomy" id="408074"/>
    <lineage>
        <taxon>Bacteria</taxon>
        <taxon>Pseudomonadati</taxon>
        <taxon>Bacteroidota</taxon>
        <taxon>Chitinophagia</taxon>
        <taxon>Chitinophagales</taxon>
        <taxon>Chitinophagaceae</taxon>
        <taxon>Chitinophaga</taxon>
    </lineage>
</organism>
<reference evidence="3" key="1">
    <citation type="submission" date="2016-10" db="EMBL/GenBank/DDBJ databases">
        <authorList>
            <person name="Varghese N."/>
            <person name="Submissions S."/>
        </authorList>
    </citation>
    <scope>NUCLEOTIDE SEQUENCE [LARGE SCALE GENOMIC DNA]</scope>
    <source>
        <strain evidence="3">DSM 23920</strain>
    </source>
</reference>
<sequence length="162" mass="19275">MVVYVIKKRKKLINWITLNQVLVLSFFLHAILIFVFGGWFLKNILVSESGVFALLCLRMGDKKERYVYKIIFDNDKKQCFVHFYQFLIFKFVKPVSYNDMSVTYARIRYGRGVSPLTLRIMEHKKMLAEIREKHNLGWTSEEILSIYKMFEKIKNDNDGDSI</sequence>
<keyword evidence="1" id="KW-1133">Transmembrane helix</keyword>
<accession>A0A1H4D7U7</accession>
<gene>
    <name evidence="2" type="ORF">SAMN05660909_03011</name>
</gene>
<feature type="transmembrane region" description="Helical" evidence="1">
    <location>
        <begin position="12"/>
        <end position="34"/>
    </location>
</feature>
<protein>
    <submittedName>
        <fullName evidence="2">Uncharacterized protein</fullName>
    </submittedName>
</protein>
<keyword evidence="1" id="KW-0812">Transmembrane</keyword>
<evidence type="ECO:0000313" key="3">
    <source>
        <dbReference type="Proteomes" id="UP000199656"/>
    </source>
</evidence>
<keyword evidence="3" id="KW-1185">Reference proteome</keyword>
<keyword evidence="1" id="KW-0472">Membrane</keyword>
<dbReference type="AlphaFoldDB" id="A0A1H4D7U7"/>
<evidence type="ECO:0000256" key="1">
    <source>
        <dbReference type="SAM" id="Phobius"/>
    </source>
</evidence>
<dbReference type="Proteomes" id="UP000199656">
    <property type="component" value="Unassembled WGS sequence"/>
</dbReference>
<dbReference type="EMBL" id="FNRL01000012">
    <property type="protein sequence ID" value="SEA68530.1"/>
    <property type="molecule type" value="Genomic_DNA"/>
</dbReference>
<proteinExistence type="predicted"/>
<name>A0A1H4D7U7_9BACT</name>